<gene>
    <name evidence="1" type="ORF">GCK32_011590</name>
</gene>
<dbReference type="AlphaFoldDB" id="A0AAN8EXL9"/>
<dbReference type="Proteomes" id="UP001331761">
    <property type="component" value="Unassembled WGS sequence"/>
</dbReference>
<dbReference type="EMBL" id="WIXE01019369">
    <property type="protein sequence ID" value="KAK5970086.1"/>
    <property type="molecule type" value="Genomic_DNA"/>
</dbReference>
<name>A0AAN8EXL9_TRICO</name>
<comment type="caution">
    <text evidence="1">The sequence shown here is derived from an EMBL/GenBank/DDBJ whole genome shotgun (WGS) entry which is preliminary data.</text>
</comment>
<accession>A0AAN8EXL9</accession>
<keyword evidence="2" id="KW-1185">Reference proteome</keyword>
<reference evidence="1 2" key="1">
    <citation type="submission" date="2019-10" db="EMBL/GenBank/DDBJ databases">
        <title>Assembly and Annotation for the nematode Trichostrongylus colubriformis.</title>
        <authorList>
            <person name="Martin J."/>
        </authorList>
    </citation>
    <scope>NUCLEOTIDE SEQUENCE [LARGE SCALE GENOMIC DNA]</scope>
    <source>
        <strain evidence="1">G859</strain>
        <tissue evidence="1">Whole worm</tissue>
    </source>
</reference>
<evidence type="ECO:0000313" key="1">
    <source>
        <dbReference type="EMBL" id="KAK5970086.1"/>
    </source>
</evidence>
<proteinExistence type="predicted"/>
<protein>
    <submittedName>
        <fullName evidence="1">Uncharacterized protein</fullName>
    </submittedName>
</protein>
<sequence>MATSASTPKPKGLACPVTLGYPDPGTYEDFLQREKDNAARKKADEDATSCLLLGRDLSPTRSVNRFPHRSARTSQSLDNAMTQFTSSMAVV</sequence>
<organism evidence="1 2">
    <name type="scientific">Trichostrongylus colubriformis</name>
    <name type="common">Black scour worm</name>
    <dbReference type="NCBI Taxonomy" id="6319"/>
    <lineage>
        <taxon>Eukaryota</taxon>
        <taxon>Metazoa</taxon>
        <taxon>Ecdysozoa</taxon>
        <taxon>Nematoda</taxon>
        <taxon>Chromadorea</taxon>
        <taxon>Rhabditida</taxon>
        <taxon>Rhabditina</taxon>
        <taxon>Rhabditomorpha</taxon>
        <taxon>Strongyloidea</taxon>
        <taxon>Trichostrongylidae</taxon>
        <taxon>Trichostrongylus</taxon>
    </lineage>
</organism>
<evidence type="ECO:0000313" key="2">
    <source>
        <dbReference type="Proteomes" id="UP001331761"/>
    </source>
</evidence>